<keyword evidence="9" id="KW-1185">Reference proteome</keyword>
<keyword evidence="5" id="KW-0325">Glycoprotein</keyword>
<evidence type="ECO:0000256" key="4">
    <source>
        <dbReference type="ARBA" id="ARBA00022801"/>
    </source>
</evidence>
<dbReference type="InterPro" id="IPR045473">
    <property type="entry name" value="ASM_C"/>
</dbReference>
<evidence type="ECO:0000256" key="2">
    <source>
        <dbReference type="ARBA" id="ARBA00008234"/>
    </source>
</evidence>
<keyword evidence="3" id="KW-0964">Secreted</keyword>
<dbReference type="Pfam" id="PF00149">
    <property type="entry name" value="Metallophos"/>
    <property type="match status" value="1"/>
</dbReference>
<reference evidence="8 9" key="1">
    <citation type="journal article" date="2019" name="Environ. Microbiol.">
        <title>At the nexus of three kingdoms: the genome of the mycorrhizal fungus Gigaspora margarita provides insights into plant, endobacterial and fungal interactions.</title>
        <authorList>
            <person name="Venice F."/>
            <person name="Ghignone S."/>
            <person name="Salvioli di Fossalunga A."/>
            <person name="Amselem J."/>
            <person name="Novero M."/>
            <person name="Xianan X."/>
            <person name="Sedzielewska Toro K."/>
            <person name="Morin E."/>
            <person name="Lipzen A."/>
            <person name="Grigoriev I.V."/>
            <person name="Henrissat B."/>
            <person name="Martin F.M."/>
            <person name="Bonfante P."/>
        </authorList>
    </citation>
    <scope>NUCLEOTIDE SEQUENCE [LARGE SCALE GENOMIC DNA]</scope>
    <source>
        <strain evidence="8 9">BEG34</strain>
    </source>
</reference>
<evidence type="ECO:0000256" key="3">
    <source>
        <dbReference type="ARBA" id="ARBA00022525"/>
    </source>
</evidence>
<evidence type="ECO:0000256" key="5">
    <source>
        <dbReference type="ARBA" id="ARBA00023180"/>
    </source>
</evidence>
<feature type="domain" description="Sphingomyelin phosphodiesterase C-terminal" evidence="7">
    <location>
        <begin position="353"/>
        <end position="437"/>
    </location>
</feature>
<evidence type="ECO:0000313" key="9">
    <source>
        <dbReference type="Proteomes" id="UP000439903"/>
    </source>
</evidence>
<organism evidence="8 9">
    <name type="scientific">Gigaspora margarita</name>
    <dbReference type="NCBI Taxonomy" id="4874"/>
    <lineage>
        <taxon>Eukaryota</taxon>
        <taxon>Fungi</taxon>
        <taxon>Fungi incertae sedis</taxon>
        <taxon>Mucoromycota</taxon>
        <taxon>Glomeromycotina</taxon>
        <taxon>Glomeromycetes</taxon>
        <taxon>Diversisporales</taxon>
        <taxon>Gigasporaceae</taxon>
        <taxon>Gigaspora</taxon>
    </lineage>
</organism>
<comment type="caution">
    <text evidence="8">The sequence shown here is derived from an EMBL/GenBank/DDBJ whole genome shotgun (WGS) entry which is preliminary data.</text>
</comment>
<dbReference type="GO" id="GO:0006798">
    <property type="term" value="P:polyphosphate catabolic process"/>
    <property type="evidence" value="ECO:0007669"/>
    <property type="project" value="TreeGrafter"/>
</dbReference>
<dbReference type="GO" id="GO:0000298">
    <property type="term" value="F:endopolyphosphatase activity"/>
    <property type="evidence" value="ECO:0007669"/>
    <property type="project" value="TreeGrafter"/>
</dbReference>
<evidence type="ECO:0000259" key="6">
    <source>
        <dbReference type="Pfam" id="PF00149"/>
    </source>
</evidence>
<dbReference type="InterPro" id="IPR029052">
    <property type="entry name" value="Metallo-depent_PP-like"/>
</dbReference>
<dbReference type="Pfam" id="PF19272">
    <property type="entry name" value="ASMase_C"/>
    <property type="match status" value="1"/>
</dbReference>
<keyword evidence="4" id="KW-0378">Hydrolase</keyword>
<dbReference type="Proteomes" id="UP000439903">
    <property type="component" value="Unassembled WGS sequence"/>
</dbReference>
<comment type="subcellular location">
    <subcellularLocation>
        <location evidence="1">Secreted</location>
    </subcellularLocation>
</comment>
<accession>A0A8H4EP13</accession>
<dbReference type="InterPro" id="IPR004843">
    <property type="entry name" value="Calcineurin-like_PHP"/>
</dbReference>
<evidence type="ECO:0000313" key="8">
    <source>
        <dbReference type="EMBL" id="KAF0525869.1"/>
    </source>
</evidence>
<dbReference type="Gene3D" id="3.60.21.10">
    <property type="match status" value="1"/>
</dbReference>
<dbReference type="SUPFAM" id="SSF56300">
    <property type="entry name" value="Metallo-dependent phosphatases"/>
    <property type="match status" value="1"/>
</dbReference>
<dbReference type="GO" id="GO:0008081">
    <property type="term" value="F:phosphoric diester hydrolase activity"/>
    <property type="evidence" value="ECO:0007669"/>
    <property type="project" value="TreeGrafter"/>
</dbReference>
<feature type="domain" description="Calcineurin-like phosphoesterase" evidence="6">
    <location>
        <begin position="42"/>
        <end position="298"/>
    </location>
</feature>
<dbReference type="GO" id="GO:0000324">
    <property type="term" value="C:fungal-type vacuole"/>
    <property type="evidence" value="ECO:0007669"/>
    <property type="project" value="TreeGrafter"/>
</dbReference>
<gene>
    <name evidence="8" type="ORF">F8M41_014297</name>
</gene>
<dbReference type="GO" id="GO:0004309">
    <property type="term" value="F:exopolyphosphatase activity"/>
    <property type="evidence" value="ECO:0007669"/>
    <property type="project" value="TreeGrafter"/>
</dbReference>
<sequence length="454" mass="52334">MIDLFLKIIKFIMKFIFTLLLFIIIIEGELKCEAATNEIFGKFLHVTDIHLDPFYVNKSDPKQLCHRTNDTNPEANTAGEYGTLLSRCDTPYALSNETMSYLQNNFKNIDFIIYTGDFVRHDRDKSIPKTQDQVIFGHEIMVKYFTDIFDPDKIKFFPTFGNNDEYEKDQLSPGPNELFPTVKNAWAPLKLNLTNDFLIGGYYRHDINSNLSVINLNSMYFFPENLQSPDCSVSNSPGEIQLKWFENELENAKHDNRKVYILQHVPPVNVTGSKLYNESCYNSYVDLLGRYYDIIYGHFTGHTNEDNTAFLIPNSSSGYKLLGLGDPQILQSPDNYKNILMALYNNPSILPALNPAFREFTYSTSPTNFGKLQSWTQYYSDLTKANNEGKVTWEIEYSTDSAYNMRGLDASDWVEVLTNFSSPDSNTWKLYKYFLFASTNVSGAYYDFLNNLNH</sequence>
<dbReference type="PANTHER" id="PTHR10340:SF55">
    <property type="entry name" value="ENDOPOLYPHOSPHATASE"/>
    <property type="match status" value="1"/>
</dbReference>
<dbReference type="GO" id="GO:0005615">
    <property type="term" value="C:extracellular space"/>
    <property type="evidence" value="ECO:0007669"/>
    <property type="project" value="TreeGrafter"/>
</dbReference>
<name>A0A8H4EP13_GIGMA</name>
<dbReference type="AlphaFoldDB" id="A0A8H4EP13"/>
<evidence type="ECO:0000259" key="7">
    <source>
        <dbReference type="Pfam" id="PF19272"/>
    </source>
</evidence>
<dbReference type="EMBL" id="WTPW01000293">
    <property type="protein sequence ID" value="KAF0525869.1"/>
    <property type="molecule type" value="Genomic_DNA"/>
</dbReference>
<proteinExistence type="inferred from homology"/>
<dbReference type="OrthoDB" id="348678at2759"/>
<dbReference type="PANTHER" id="PTHR10340">
    <property type="entry name" value="SPHINGOMYELIN PHOSPHODIESTERASE"/>
    <property type="match status" value="1"/>
</dbReference>
<comment type="similarity">
    <text evidence="2">Belongs to the acid sphingomyelinase family.</text>
</comment>
<evidence type="ECO:0000256" key="1">
    <source>
        <dbReference type="ARBA" id="ARBA00004613"/>
    </source>
</evidence>
<protein>
    <submittedName>
        <fullName evidence="8">Secreted endopolyphosphatase</fullName>
    </submittedName>
</protein>